<reference evidence="4" key="1">
    <citation type="submission" date="2016-11" db="UniProtKB">
        <authorList>
            <consortium name="WormBaseParasite"/>
        </authorList>
    </citation>
    <scope>IDENTIFICATION</scope>
</reference>
<feature type="region of interest" description="Disordered" evidence="1">
    <location>
        <begin position="200"/>
        <end position="222"/>
    </location>
</feature>
<evidence type="ECO:0000313" key="4">
    <source>
        <dbReference type="WBParaSite" id="Csp11.Scaffold629.g14751.t1"/>
    </source>
</evidence>
<dbReference type="STRING" id="1561998.A0A1I7U4F7"/>
<evidence type="ECO:0000256" key="2">
    <source>
        <dbReference type="SAM" id="Phobius"/>
    </source>
</evidence>
<keyword evidence="2" id="KW-0812">Transmembrane</keyword>
<sequence>MNFQMSSSNTSLIEDIEGLSNTTVILTSGDEVILVTDSPFPSPADPFEGYVNGSDVAVITVDNNNGTASVTLFEYINLNPWLTYGLCGLAAVIVIAAIIALLVWLKNHKTRVINETSDPVLTSNYPDSSSLFSCCGCCKGKPKVSMDQRQNSSSNLEFYGRPALPQSAYQQERPQSRDSYVVDPNNLAIYIDEIEDIPNREVPREQRRELPKYRYQQYQAHD</sequence>
<feature type="transmembrane region" description="Helical" evidence="2">
    <location>
        <begin position="81"/>
        <end position="105"/>
    </location>
</feature>
<keyword evidence="3" id="KW-1185">Reference proteome</keyword>
<keyword evidence="2" id="KW-0472">Membrane</keyword>
<evidence type="ECO:0000313" key="3">
    <source>
        <dbReference type="Proteomes" id="UP000095282"/>
    </source>
</evidence>
<evidence type="ECO:0000256" key="1">
    <source>
        <dbReference type="SAM" id="MobiDB-lite"/>
    </source>
</evidence>
<protein>
    <submittedName>
        <fullName evidence="4">Cadherin domain-containing protein</fullName>
    </submittedName>
</protein>
<accession>A0A1I7U4F7</accession>
<organism evidence="3 4">
    <name type="scientific">Caenorhabditis tropicalis</name>
    <dbReference type="NCBI Taxonomy" id="1561998"/>
    <lineage>
        <taxon>Eukaryota</taxon>
        <taxon>Metazoa</taxon>
        <taxon>Ecdysozoa</taxon>
        <taxon>Nematoda</taxon>
        <taxon>Chromadorea</taxon>
        <taxon>Rhabditida</taxon>
        <taxon>Rhabditina</taxon>
        <taxon>Rhabditomorpha</taxon>
        <taxon>Rhabditoidea</taxon>
        <taxon>Rhabditidae</taxon>
        <taxon>Peloderinae</taxon>
        <taxon>Caenorhabditis</taxon>
    </lineage>
</organism>
<dbReference type="WBParaSite" id="Csp11.Scaffold629.g14751.t1">
    <property type="protein sequence ID" value="Csp11.Scaffold629.g14751.t1"/>
    <property type="gene ID" value="Csp11.Scaffold629.g14751"/>
</dbReference>
<feature type="compositionally biased region" description="Basic and acidic residues" evidence="1">
    <location>
        <begin position="200"/>
        <end position="212"/>
    </location>
</feature>
<dbReference type="Proteomes" id="UP000095282">
    <property type="component" value="Unplaced"/>
</dbReference>
<name>A0A1I7U4F7_9PELO</name>
<keyword evidence="2" id="KW-1133">Transmembrane helix</keyword>
<proteinExistence type="predicted"/>
<dbReference type="AlphaFoldDB" id="A0A1I7U4F7"/>